<protein>
    <recommendedName>
        <fullName evidence="3">BED-type domain-containing protein</fullName>
    </recommendedName>
</protein>
<dbReference type="PANTHER" id="PTHR47501:SF7">
    <property type="entry name" value="TRANSPOSASE"/>
    <property type="match status" value="1"/>
</dbReference>
<reference evidence="1" key="2">
    <citation type="submission" date="2025-08" db="UniProtKB">
        <authorList>
            <consortium name="Ensembl"/>
        </authorList>
    </citation>
    <scope>IDENTIFICATION</scope>
</reference>
<dbReference type="OMA" id="KGHHTHD"/>
<dbReference type="InParanoid" id="A0A672FKG4"/>
<evidence type="ECO:0008006" key="3">
    <source>
        <dbReference type="Google" id="ProtNLM"/>
    </source>
</evidence>
<reference evidence="1" key="3">
    <citation type="submission" date="2025-09" db="UniProtKB">
        <authorList>
            <consortium name="Ensembl"/>
        </authorList>
    </citation>
    <scope>IDENTIFICATION</scope>
</reference>
<reference evidence="1" key="1">
    <citation type="submission" date="2019-06" db="EMBL/GenBank/DDBJ databases">
        <authorList>
            <consortium name="Wellcome Sanger Institute Data Sharing"/>
        </authorList>
    </citation>
    <scope>NUCLEOTIDE SEQUENCE [LARGE SCALE GENOMIC DNA]</scope>
</reference>
<dbReference type="Ensembl" id="ENSSFAT00005007350.1">
    <property type="protein sequence ID" value="ENSSFAP00005006978.1"/>
    <property type="gene ID" value="ENSSFAG00005004186.1"/>
</dbReference>
<evidence type="ECO:0000313" key="1">
    <source>
        <dbReference type="Ensembl" id="ENSSFAP00005006978.1"/>
    </source>
</evidence>
<organism evidence="1 2">
    <name type="scientific">Salarias fasciatus</name>
    <name type="common">Jewelled blenny</name>
    <name type="synonym">Blennius fasciatus</name>
    <dbReference type="NCBI Taxonomy" id="181472"/>
    <lineage>
        <taxon>Eukaryota</taxon>
        <taxon>Metazoa</taxon>
        <taxon>Chordata</taxon>
        <taxon>Craniata</taxon>
        <taxon>Vertebrata</taxon>
        <taxon>Euteleostomi</taxon>
        <taxon>Actinopterygii</taxon>
        <taxon>Neopterygii</taxon>
        <taxon>Teleostei</taxon>
        <taxon>Neoteleostei</taxon>
        <taxon>Acanthomorphata</taxon>
        <taxon>Ovalentaria</taxon>
        <taxon>Blenniimorphae</taxon>
        <taxon>Blenniiformes</taxon>
        <taxon>Blennioidei</taxon>
        <taxon>Blenniidae</taxon>
        <taxon>Salariinae</taxon>
        <taxon>Salarias</taxon>
    </lineage>
</organism>
<accession>A0A672FKG4</accession>
<evidence type="ECO:0000313" key="2">
    <source>
        <dbReference type="Proteomes" id="UP000472267"/>
    </source>
</evidence>
<dbReference type="PANTHER" id="PTHR47501">
    <property type="entry name" value="TRANSPOSASE-RELATED"/>
    <property type="match status" value="1"/>
</dbReference>
<dbReference type="InterPro" id="IPR012337">
    <property type="entry name" value="RNaseH-like_sf"/>
</dbReference>
<keyword evidence="2" id="KW-1185">Reference proteome</keyword>
<proteinExistence type="predicted"/>
<dbReference type="AlphaFoldDB" id="A0A672FKG4"/>
<sequence length="599" mass="67273">MFSQPETSGGWKYRHYFNLIEVKGKNVHVECTLCRPRVKSLSASNTSNLNVMKHLSTAHASTTLVAKNTVDPANDDDKPGAITVSSAYKEHGTTPSKQPKLDFSAPAPQKLVTQTELNVLIGRYVVENMLPMSTVDSDSFRALIQKIPRRGGAGPPCRKIFSKNIDEEYVKMNIELKKGFEQLEYVSTTADIWSAHNKSYLGITAHWIHPDSMERRKAALACRRFNGRHTHDSIATELVDIHSSYGISHKITSTVTDNGSNFIKAFRKYQPIEEDDSEDEEDEVTFMNINDVLENTVGDANDDDDVVIALPPHQRCASHTLNLVSCTDVEKWILSRPETKAIYRSATTKCTALWNKASRSTVAAETVDDVIERKLLVPCTTRWNSFYDALARICEVPLVDLNTISSKFGLKAITEREYQFLREYCLAMKPLTVALDILQGEDNCFYGTLLPTLETLIFKTLELKSGLQILIDLPEAIVTVRTSIYLLNTINTSIDYGKIKPTPTNSTTEDEFFAFDDEDDASVTAESQIADYFKSGAQGMDSLHAFPLIKKISLKYNAATPSSAPIERLFSLGKLIFTPKRNRLSDRKFEKLLLLRYNH</sequence>
<dbReference type="SUPFAM" id="SSF53098">
    <property type="entry name" value="Ribonuclease H-like"/>
    <property type="match status" value="1"/>
</dbReference>
<dbReference type="Proteomes" id="UP000472267">
    <property type="component" value="Chromosome 15"/>
</dbReference>
<name>A0A672FKG4_SALFA</name>